<keyword evidence="3" id="KW-1185">Reference proteome</keyword>
<comment type="caution">
    <text evidence="2">The sequence shown here is derived from an EMBL/GenBank/DDBJ whole genome shotgun (WGS) entry which is preliminary data.</text>
</comment>
<name>A0ABD0L8Y6_9CAEN</name>
<feature type="non-terminal residue" evidence="2">
    <location>
        <position position="1"/>
    </location>
</feature>
<feature type="compositionally biased region" description="Polar residues" evidence="1">
    <location>
        <begin position="1"/>
        <end position="11"/>
    </location>
</feature>
<dbReference type="EMBL" id="JACVVK020000072">
    <property type="protein sequence ID" value="KAK7495766.1"/>
    <property type="molecule type" value="Genomic_DNA"/>
</dbReference>
<sequence length="57" mass="6297">DFANENQAGQTKHTRGCYSVPHSTDKGSAFGLQEVTGRLNGSEPLRLLQIIRGWPTR</sequence>
<gene>
    <name evidence="2" type="ORF">BaRGS_00012986</name>
</gene>
<evidence type="ECO:0000313" key="2">
    <source>
        <dbReference type="EMBL" id="KAK7495766.1"/>
    </source>
</evidence>
<dbReference type="AlphaFoldDB" id="A0ABD0L8Y6"/>
<evidence type="ECO:0000256" key="1">
    <source>
        <dbReference type="SAM" id="MobiDB-lite"/>
    </source>
</evidence>
<organism evidence="2 3">
    <name type="scientific">Batillaria attramentaria</name>
    <dbReference type="NCBI Taxonomy" id="370345"/>
    <lineage>
        <taxon>Eukaryota</taxon>
        <taxon>Metazoa</taxon>
        <taxon>Spiralia</taxon>
        <taxon>Lophotrochozoa</taxon>
        <taxon>Mollusca</taxon>
        <taxon>Gastropoda</taxon>
        <taxon>Caenogastropoda</taxon>
        <taxon>Sorbeoconcha</taxon>
        <taxon>Cerithioidea</taxon>
        <taxon>Batillariidae</taxon>
        <taxon>Batillaria</taxon>
    </lineage>
</organism>
<evidence type="ECO:0000313" key="3">
    <source>
        <dbReference type="Proteomes" id="UP001519460"/>
    </source>
</evidence>
<dbReference type="Proteomes" id="UP001519460">
    <property type="component" value="Unassembled WGS sequence"/>
</dbReference>
<protein>
    <submittedName>
        <fullName evidence="2">Uncharacterized protein</fullName>
    </submittedName>
</protein>
<accession>A0ABD0L8Y6</accession>
<proteinExistence type="predicted"/>
<feature type="region of interest" description="Disordered" evidence="1">
    <location>
        <begin position="1"/>
        <end position="23"/>
    </location>
</feature>
<reference evidence="2 3" key="1">
    <citation type="journal article" date="2023" name="Sci. Data">
        <title>Genome assembly of the Korean intertidal mud-creeper Batillaria attramentaria.</title>
        <authorList>
            <person name="Patra A.K."/>
            <person name="Ho P.T."/>
            <person name="Jun S."/>
            <person name="Lee S.J."/>
            <person name="Kim Y."/>
            <person name="Won Y.J."/>
        </authorList>
    </citation>
    <scope>NUCLEOTIDE SEQUENCE [LARGE SCALE GENOMIC DNA]</scope>
    <source>
        <strain evidence="2">Wonlab-2016</strain>
    </source>
</reference>